<keyword evidence="2" id="KW-1185">Reference proteome</keyword>
<organism evidence="1 2">
    <name type="scientific">Eschrichtius robustus</name>
    <name type="common">California gray whale</name>
    <name type="synonym">Eschrichtius gibbosus</name>
    <dbReference type="NCBI Taxonomy" id="9764"/>
    <lineage>
        <taxon>Eukaryota</taxon>
        <taxon>Metazoa</taxon>
        <taxon>Chordata</taxon>
        <taxon>Craniata</taxon>
        <taxon>Vertebrata</taxon>
        <taxon>Euteleostomi</taxon>
        <taxon>Mammalia</taxon>
        <taxon>Eutheria</taxon>
        <taxon>Laurasiatheria</taxon>
        <taxon>Artiodactyla</taxon>
        <taxon>Whippomorpha</taxon>
        <taxon>Cetacea</taxon>
        <taxon>Mysticeti</taxon>
        <taxon>Eschrichtiidae</taxon>
        <taxon>Eschrichtius</taxon>
    </lineage>
</organism>
<evidence type="ECO:0000313" key="1">
    <source>
        <dbReference type="EMBL" id="KAJ8781735.1"/>
    </source>
</evidence>
<dbReference type="AlphaFoldDB" id="A0AB34GT01"/>
<dbReference type="Proteomes" id="UP001159641">
    <property type="component" value="Unassembled WGS sequence"/>
</dbReference>
<name>A0AB34GT01_ESCRO</name>
<sequence>MACLYSIDLAGKTELQQCQVDAVVDTLDDFMSRFPWAEKKQDIKDQMFTELLTCDASHLLQDLDTYLGENEWFIGNSVSMFYILKNYKHIHIRINQKLYKNVLKKGLLIGRE</sequence>
<gene>
    <name evidence="1" type="ORF">J1605_010719</name>
</gene>
<protein>
    <submittedName>
        <fullName evidence="1">Uncharacterized protein</fullName>
    </submittedName>
</protein>
<dbReference type="Gene3D" id="1.20.1050.10">
    <property type="match status" value="1"/>
</dbReference>
<comment type="caution">
    <text evidence="1">The sequence shown here is derived from an EMBL/GenBank/DDBJ whole genome shotgun (WGS) entry which is preliminary data.</text>
</comment>
<evidence type="ECO:0000313" key="2">
    <source>
        <dbReference type="Proteomes" id="UP001159641"/>
    </source>
</evidence>
<reference evidence="1 2" key="1">
    <citation type="submission" date="2022-11" db="EMBL/GenBank/DDBJ databases">
        <title>Whole genome sequence of Eschrichtius robustus ER-17-0199.</title>
        <authorList>
            <person name="Bruniche-Olsen A."/>
            <person name="Black A.N."/>
            <person name="Fields C.J."/>
            <person name="Walden K."/>
            <person name="Dewoody J.A."/>
        </authorList>
    </citation>
    <scope>NUCLEOTIDE SEQUENCE [LARGE SCALE GENOMIC DNA]</scope>
    <source>
        <strain evidence="1">ER-17-0199</strain>
        <tissue evidence="1">Blubber</tissue>
    </source>
</reference>
<dbReference type="EMBL" id="JAIQCJ010002139">
    <property type="protein sequence ID" value="KAJ8781735.1"/>
    <property type="molecule type" value="Genomic_DNA"/>
</dbReference>
<accession>A0AB34GT01</accession>
<dbReference type="SUPFAM" id="SSF47616">
    <property type="entry name" value="GST C-terminal domain-like"/>
    <property type="match status" value="1"/>
</dbReference>
<proteinExistence type="predicted"/>
<dbReference type="InterPro" id="IPR036282">
    <property type="entry name" value="Glutathione-S-Trfase_C_sf"/>
</dbReference>